<gene>
    <name evidence="10" type="ORF">FWK35_00034917</name>
</gene>
<dbReference type="Proteomes" id="UP000478052">
    <property type="component" value="Unassembled WGS sequence"/>
</dbReference>
<dbReference type="OrthoDB" id="6601622at2759"/>
<feature type="signal peptide" evidence="9">
    <location>
        <begin position="1"/>
        <end position="20"/>
    </location>
</feature>
<accession>A0A6G0WT89</accession>
<evidence type="ECO:0000256" key="8">
    <source>
        <dbReference type="PROSITE-ProRule" id="PRU00607"/>
    </source>
</evidence>
<dbReference type="PROSITE" id="PS51273">
    <property type="entry name" value="GATASE_TYPE_1"/>
    <property type="match status" value="1"/>
</dbReference>
<evidence type="ECO:0000256" key="3">
    <source>
        <dbReference type="ARBA" id="ARBA00012886"/>
    </source>
</evidence>
<dbReference type="GO" id="GO:0005773">
    <property type="term" value="C:vacuole"/>
    <property type="evidence" value="ECO:0007669"/>
    <property type="project" value="TreeGrafter"/>
</dbReference>
<keyword evidence="6 10" id="KW-0378">Hydrolase</keyword>
<feature type="chain" id="PRO_5026339600" description="folate gamma-glutamyl hydrolase" evidence="9">
    <location>
        <begin position="21"/>
        <end position="198"/>
    </location>
</feature>
<keyword evidence="11" id="KW-1185">Reference proteome</keyword>
<reference evidence="10 11" key="1">
    <citation type="submission" date="2019-08" db="EMBL/GenBank/DDBJ databases">
        <title>Whole genome of Aphis craccivora.</title>
        <authorList>
            <person name="Voronova N.V."/>
            <person name="Shulinski R.S."/>
            <person name="Bandarenka Y.V."/>
            <person name="Zhorov D.G."/>
            <person name="Warner D."/>
        </authorList>
    </citation>
    <scope>NUCLEOTIDE SEQUENCE [LARGE SCALE GENOMIC DNA]</scope>
    <source>
        <strain evidence="10">180601</strain>
        <tissue evidence="10">Whole Body</tissue>
    </source>
</reference>
<feature type="active site" description="Nucleophile" evidence="7">
    <location>
        <position position="128"/>
    </location>
</feature>
<keyword evidence="5 9" id="KW-0732">Signal</keyword>
<dbReference type="GO" id="GO:0034722">
    <property type="term" value="F:gamma-glutamyl-peptidase activity"/>
    <property type="evidence" value="ECO:0007669"/>
    <property type="project" value="UniProtKB-EC"/>
</dbReference>
<comment type="caution">
    <text evidence="8">Lacks conserved residue(s) required for the propagation of feature annotation.</text>
</comment>
<dbReference type="PANTHER" id="PTHR11315">
    <property type="entry name" value="PROTEASE FAMILY C26 GAMMA-GLUTAMYL HYDROLASE"/>
    <property type="match status" value="1"/>
</dbReference>
<evidence type="ECO:0000313" key="10">
    <source>
        <dbReference type="EMBL" id="KAF0730704.1"/>
    </source>
</evidence>
<comment type="subcellular location">
    <subcellularLocation>
        <location evidence="1">Secreted</location>
        <location evidence="1">Extracellular space</location>
    </subcellularLocation>
</comment>
<dbReference type="InterPro" id="IPR029062">
    <property type="entry name" value="Class_I_gatase-like"/>
</dbReference>
<dbReference type="PROSITE" id="PS51275">
    <property type="entry name" value="PEPTIDASE_C26_GGH"/>
    <property type="match status" value="1"/>
</dbReference>
<dbReference type="EC" id="3.4.19.9" evidence="3"/>
<evidence type="ECO:0000256" key="1">
    <source>
        <dbReference type="ARBA" id="ARBA00004239"/>
    </source>
</evidence>
<dbReference type="SUPFAM" id="SSF52317">
    <property type="entry name" value="Class I glutamine amidotransferase-like"/>
    <property type="match status" value="1"/>
</dbReference>
<evidence type="ECO:0000256" key="6">
    <source>
        <dbReference type="ARBA" id="ARBA00022801"/>
    </source>
</evidence>
<evidence type="ECO:0000256" key="9">
    <source>
        <dbReference type="SAM" id="SignalP"/>
    </source>
</evidence>
<dbReference type="InterPro" id="IPR015527">
    <property type="entry name" value="Pept_C26_g-glut_hydrolase"/>
</dbReference>
<organism evidence="10 11">
    <name type="scientific">Aphis craccivora</name>
    <name type="common">Cowpea aphid</name>
    <dbReference type="NCBI Taxonomy" id="307492"/>
    <lineage>
        <taxon>Eukaryota</taxon>
        <taxon>Metazoa</taxon>
        <taxon>Ecdysozoa</taxon>
        <taxon>Arthropoda</taxon>
        <taxon>Hexapoda</taxon>
        <taxon>Insecta</taxon>
        <taxon>Pterygota</taxon>
        <taxon>Neoptera</taxon>
        <taxon>Paraneoptera</taxon>
        <taxon>Hemiptera</taxon>
        <taxon>Sternorrhyncha</taxon>
        <taxon>Aphidomorpha</taxon>
        <taxon>Aphidoidea</taxon>
        <taxon>Aphididae</taxon>
        <taxon>Aphidini</taxon>
        <taxon>Aphis</taxon>
        <taxon>Aphis</taxon>
    </lineage>
</organism>
<evidence type="ECO:0000256" key="2">
    <source>
        <dbReference type="ARBA" id="ARBA00011083"/>
    </source>
</evidence>
<evidence type="ECO:0000313" key="11">
    <source>
        <dbReference type="Proteomes" id="UP000478052"/>
    </source>
</evidence>
<keyword evidence="4" id="KW-0964">Secreted</keyword>
<sequence>MYKTVFHILILSFVTKLTICNERPVIGILTQEVYWSRLNSLKPSNYSYIAASYVKAIEASGGRVVPVFTNRTTEYYKDVVKKVNGILVPGGGSAFNISFGISQSTNEIFHISKQINDDGDHFPILGICLGFELLLIASIDGKNPLTRCYAHDMNLPLNLIPTMEEKSVLFKTMPKDVRNVLLTEPVTANHHSYVKYSI</sequence>
<evidence type="ECO:0000256" key="7">
    <source>
        <dbReference type="PIRSR" id="PIRSR615527-1"/>
    </source>
</evidence>
<comment type="caution">
    <text evidence="10">The sequence shown here is derived from an EMBL/GenBank/DDBJ whole genome shotgun (WGS) entry which is preliminary data.</text>
</comment>
<dbReference type="Gene3D" id="3.40.50.880">
    <property type="match status" value="1"/>
</dbReference>
<comment type="similarity">
    <text evidence="2">Belongs to the peptidase C26 family.</text>
</comment>
<dbReference type="InterPro" id="IPR011697">
    <property type="entry name" value="Peptidase_C26"/>
</dbReference>
<dbReference type="Pfam" id="PF07722">
    <property type="entry name" value="Peptidase_C26"/>
    <property type="match status" value="1"/>
</dbReference>
<evidence type="ECO:0000256" key="4">
    <source>
        <dbReference type="ARBA" id="ARBA00022525"/>
    </source>
</evidence>
<dbReference type="PANTHER" id="PTHR11315:SF0">
    <property type="entry name" value="FOLATE GAMMA-GLUTAMYL HYDROLASE"/>
    <property type="match status" value="1"/>
</dbReference>
<dbReference type="AlphaFoldDB" id="A0A6G0WT89"/>
<dbReference type="GO" id="GO:0005576">
    <property type="term" value="C:extracellular region"/>
    <property type="evidence" value="ECO:0007669"/>
    <property type="project" value="UniProtKB-SubCell"/>
</dbReference>
<dbReference type="EMBL" id="VUJU01008442">
    <property type="protein sequence ID" value="KAF0730704.1"/>
    <property type="molecule type" value="Genomic_DNA"/>
</dbReference>
<name>A0A6G0WT89_APHCR</name>
<evidence type="ECO:0000256" key="5">
    <source>
        <dbReference type="ARBA" id="ARBA00022729"/>
    </source>
</evidence>
<dbReference type="GO" id="GO:0046900">
    <property type="term" value="P:tetrahydrofolylpolyglutamate metabolic process"/>
    <property type="evidence" value="ECO:0007669"/>
    <property type="project" value="TreeGrafter"/>
</dbReference>
<proteinExistence type="inferred from homology"/>
<protein>
    <recommendedName>
        <fullName evidence="3">folate gamma-glutamyl hydrolase</fullName>
        <ecNumber evidence="3">3.4.19.9</ecNumber>
    </recommendedName>
</protein>